<dbReference type="PROSITE" id="PS50017">
    <property type="entry name" value="DEATH_DOMAIN"/>
    <property type="match status" value="1"/>
</dbReference>
<protein>
    <recommendedName>
        <fullName evidence="2">Death domain-containing protein</fullName>
    </recommendedName>
</protein>
<dbReference type="Gene3D" id="1.10.533.10">
    <property type="entry name" value="Death Domain, Fas"/>
    <property type="match status" value="1"/>
</dbReference>
<gene>
    <name evidence="3" type="ORF">NQ317_010868</name>
</gene>
<keyword evidence="4" id="KW-1185">Reference proteome</keyword>
<evidence type="ECO:0000256" key="1">
    <source>
        <dbReference type="SAM" id="MobiDB-lite"/>
    </source>
</evidence>
<evidence type="ECO:0000313" key="4">
    <source>
        <dbReference type="Proteomes" id="UP001162164"/>
    </source>
</evidence>
<evidence type="ECO:0000313" key="3">
    <source>
        <dbReference type="EMBL" id="KAJ8983329.1"/>
    </source>
</evidence>
<name>A0ABQ9JYZ2_9CUCU</name>
<dbReference type="CDD" id="cd01670">
    <property type="entry name" value="Death"/>
    <property type="match status" value="1"/>
</dbReference>
<accession>A0ABQ9JYZ2</accession>
<proteinExistence type="predicted"/>
<feature type="compositionally biased region" description="Basic and acidic residues" evidence="1">
    <location>
        <begin position="35"/>
        <end position="45"/>
    </location>
</feature>
<dbReference type="Pfam" id="PF00531">
    <property type="entry name" value="Death"/>
    <property type="match status" value="1"/>
</dbReference>
<comment type="caution">
    <text evidence="3">The sequence shown here is derived from an EMBL/GenBank/DDBJ whole genome shotgun (WGS) entry which is preliminary data.</text>
</comment>
<feature type="compositionally biased region" description="Basic residues" evidence="1">
    <location>
        <begin position="56"/>
        <end position="66"/>
    </location>
</feature>
<dbReference type="InterPro" id="IPR000488">
    <property type="entry name" value="Death_dom"/>
</dbReference>
<sequence length="201" mass="23392">MSSPKNNNDLTTDACPSPPRDNKDSCQSSEEEIDNKEGQNGERIGRNGRPSYTKNTKPRGFTKARRISPATVTPRIFMLEQKSFIILMERAKQSQKKDIIETKAIKSLRESRDPLTREDLLFVATHMDENWQDVARILNYSDGQIQQFNIDHRHYGMKEVIYQFLLDWTQNEPAEATVGTLCNLLWDHNQKDSVKRWSEKY</sequence>
<dbReference type="InterPro" id="IPR011029">
    <property type="entry name" value="DEATH-like_dom_sf"/>
</dbReference>
<dbReference type="Proteomes" id="UP001162164">
    <property type="component" value="Unassembled WGS sequence"/>
</dbReference>
<reference evidence="3" key="1">
    <citation type="journal article" date="2023" name="Insect Mol. Biol.">
        <title>Genome sequencing provides insights into the evolution of gene families encoding plant cell wall-degrading enzymes in longhorned beetles.</title>
        <authorList>
            <person name="Shin N.R."/>
            <person name="Okamura Y."/>
            <person name="Kirsch R."/>
            <person name="Pauchet Y."/>
        </authorList>
    </citation>
    <scope>NUCLEOTIDE SEQUENCE</scope>
    <source>
        <strain evidence="3">MMC_N1</strain>
    </source>
</reference>
<organism evidence="3 4">
    <name type="scientific">Molorchus minor</name>
    <dbReference type="NCBI Taxonomy" id="1323400"/>
    <lineage>
        <taxon>Eukaryota</taxon>
        <taxon>Metazoa</taxon>
        <taxon>Ecdysozoa</taxon>
        <taxon>Arthropoda</taxon>
        <taxon>Hexapoda</taxon>
        <taxon>Insecta</taxon>
        <taxon>Pterygota</taxon>
        <taxon>Neoptera</taxon>
        <taxon>Endopterygota</taxon>
        <taxon>Coleoptera</taxon>
        <taxon>Polyphaga</taxon>
        <taxon>Cucujiformia</taxon>
        <taxon>Chrysomeloidea</taxon>
        <taxon>Cerambycidae</taxon>
        <taxon>Lamiinae</taxon>
        <taxon>Monochamini</taxon>
        <taxon>Molorchus</taxon>
    </lineage>
</organism>
<feature type="domain" description="Death" evidence="2">
    <location>
        <begin position="116"/>
        <end position="201"/>
    </location>
</feature>
<feature type="region of interest" description="Disordered" evidence="1">
    <location>
        <begin position="1"/>
        <end position="67"/>
    </location>
</feature>
<evidence type="ECO:0000259" key="2">
    <source>
        <dbReference type="PROSITE" id="PS50017"/>
    </source>
</evidence>
<dbReference type="EMBL" id="JAPWTJ010000080">
    <property type="protein sequence ID" value="KAJ8983329.1"/>
    <property type="molecule type" value="Genomic_DNA"/>
</dbReference>
<feature type="compositionally biased region" description="Polar residues" evidence="1">
    <location>
        <begin position="1"/>
        <end position="11"/>
    </location>
</feature>
<dbReference type="SUPFAM" id="SSF47986">
    <property type="entry name" value="DEATH domain"/>
    <property type="match status" value="1"/>
</dbReference>